<reference evidence="3 4" key="1">
    <citation type="submission" date="2023-03" db="EMBL/GenBank/DDBJ databases">
        <title>Altererythrobacter sp. CAU 1644 isolated from sand.</title>
        <authorList>
            <person name="Kim W."/>
        </authorList>
    </citation>
    <scope>NUCLEOTIDE SEQUENCE [LARGE SCALE GENOMIC DNA]</scope>
    <source>
        <strain evidence="3 4">CAU 1644</strain>
    </source>
</reference>
<proteinExistence type="predicted"/>
<accession>A0ABY8FVK7</accession>
<evidence type="ECO:0000256" key="2">
    <source>
        <dbReference type="SAM" id="SignalP"/>
    </source>
</evidence>
<sequence>MKKTILIATAGALAFAASPAFAKGHAQPADSAEFGQDNAGASGAKNADARGLTDGEKGVDGNQTSDDAKNRTRPASDPESS</sequence>
<evidence type="ECO:0000313" key="4">
    <source>
        <dbReference type="Proteomes" id="UP001215827"/>
    </source>
</evidence>
<gene>
    <name evidence="3" type="ORF">P7228_04235</name>
</gene>
<evidence type="ECO:0000256" key="1">
    <source>
        <dbReference type="SAM" id="MobiDB-lite"/>
    </source>
</evidence>
<feature type="signal peptide" evidence="2">
    <location>
        <begin position="1"/>
        <end position="22"/>
    </location>
</feature>
<feature type="compositionally biased region" description="Basic and acidic residues" evidence="1">
    <location>
        <begin position="47"/>
        <end position="59"/>
    </location>
</feature>
<evidence type="ECO:0000313" key="3">
    <source>
        <dbReference type="EMBL" id="WFL78280.1"/>
    </source>
</evidence>
<protein>
    <recommendedName>
        <fullName evidence="5">Pentapeptide MXKDX repeat protein</fullName>
    </recommendedName>
</protein>
<name>A0ABY8FVK7_9SPHN</name>
<feature type="region of interest" description="Disordered" evidence="1">
    <location>
        <begin position="21"/>
        <end position="81"/>
    </location>
</feature>
<dbReference type="EMBL" id="CP121106">
    <property type="protein sequence ID" value="WFL78280.1"/>
    <property type="molecule type" value="Genomic_DNA"/>
</dbReference>
<organism evidence="3 4">
    <name type="scientific">Altererythrobacter arenosus</name>
    <dbReference type="NCBI Taxonomy" id="3032592"/>
    <lineage>
        <taxon>Bacteria</taxon>
        <taxon>Pseudomonadati</taxon>
        <taxon>Pseudomonadota</taxon>
        <taxon>Alphaproteobacteria</taxon>
        <taxon>Sphingomonadales</taxon>
        <taxon>Erythrobacteraceae</taxon>
        <taxon>Altererythrobacter</taxon>
    </lineage>
</organism>
<dbReference type="Proteomes" id="UP001215827">
    <property type="component" value="Chromosome"/>
</dbReference>
<feature type="chain" id="PRO_5046841298" description="Pentapeptide MXKDX repeat protein" evidence="2">
    <location>
        <begin position="23"/>
        <end position="81"/>
    </location>
</feature>
<keyword evidence="2" id="KW-0732">Signal</keyword>
<evidence type="ECO:0008006" key="5">
    <source>
        <dbReference type="Google" id="ProtNLM"/>
    </source>
</evidence>
<feature type="compositionally biased region" description="Basic and acidic residues" evidence="1">
    <location>
        <begin position="66"/>
        <end position="81"/>
    </location>
</feature>
<keyword evidence="4" id="KW-1185">Reference proteome</keyword>
<dbReference type="RefSeq" id="WP_278016970.1">
    <property type="nucleotide sequence ID" value="NZ_CP121106.1"/>
</dbReference>